<evidence type="ECO:0000313" key="2">
    <source>
        <dbReference type="Proteomes" id="UP000310719"/>
    </source>
</evidence>
<protein>
    <submittedName>
        <fullName evidence="1">Uncharacterized protein</fullName>
    </submittedName>
</protein>
<evidence type="ECO:0000313" key="1">
    <source>
        <dbReference type="EMBL" id="VTP69103.1"/>
    </source>
</evidence>
<gene>
    <name evidence="1" type="ORF">NCTC13032_03994</name>
</gene>
<dbReference type="EMBL" id="LR590464">
    <property type="protein sequence ID" value="VTP69103.1"/>
    <property type="molecule type" value="Genomic_DNA"/>
</dbReference>
<sequence>MGLAKRKPCRSLTPFFVRKASSLALLYPFRYDLQIQRLGDGNNRAHQRLRNRLLMNITYKRLIELYGIDGEAGQLRQRGVTGAKIIEMDLRPPAC</sequence>
<dbReference type="Proteomes" id="UP000310719">
    <property type="component" value="Chromosome"/>
</dbReference>
<name>A0A4V6YXZ9_9ENTR</name>
<dbReference type="AlphaFoldDB" id="A0A4V6YXZ9"/>
<reference evidence="1 2" key="1">
    <citation type="submission" date="2019-05" db="EMBL/GenBank/DDBJ databases">
        <authorList>
            <consortium name="Pathogen Informatics"/>
        </authorList>
    </citation>
    <scope>NUCLEOTIDE SEQUENCE [LARGE SCALE GENOMIC DNA]</scope>
    <source>
        <strain evidence="1 2">NCTC13032</strain>
    </source>
</reference>
<proteinExistence type="predicted"/>
<organism evidence="1 2">
    <name type="scientific">Leclercia adecarboxylata</name>
    <dbReference type="NCBI Taxonomy" id="83655"/>
    <lineage>
        <taxon>Bacteria</taxon>
        <taxon>Pseudomonadati</taxon>
        <taxon>Pseudomonadota</taxon>
        <taxon>Gammaproteobacteria</taxon>
        <taxon>Enterobacterales</taxon>
        <taxon>Enterobacteriaceae</taxon>
        <taxon>Leclercia</taxon>
    </lineage>
</organism>
<accession>A0A4V6YXZ9</accession>